<feature type="disulfide bond" evidence="2">
    <location>
        <begin position="74"/>
        <end position="99"/>
    </location>
</feature>
<feature type="signal peptide" evidence="3">
    <location>
        <begin position="1"/>
        <end position="21"/>
    </location>
</feature>
<dbReference type="InterPro" id="IPR037460">
    <property type="entry name" value="SEST-like"/>
</dbReference>
<accession>A0A7Y9F226</accession>
<keyword evidence="6" id="KW-1185">Reference proteome</keyword>
<feature type="chain" id="PRO_5038490454" description="SGNH hydrolase-type esterase domain-containing protein" evidence="3">
    <location>
        <begin position="22"/>
        <end position="327"/>
    </location>
</feature>
<dbReference type="AlphaFoldDB" id="A0A7Y9F226"/>
<reference evidence="5 6" key="1">
    <citation type="submission" date="2020-07" db="EMBL/GenBank/DDBJ databases">
        <title>Sequencing the genomes of 1000 actinobacteria strains.</title>
        <authorList>
            <person name="Klenk H.-P."/>
        </authorList>
    </citation>
    <scope>NUCLEOTIDE SEQUENCE [LARGE SCALE GENOMIC DNA]</scope>
    <source>
        <strain evidence="5 6">DSM 18965</strain>
    </source>
</reference>
<dbReference type="GO" id="GO:0019433">
    <property type="term" value="P:triglyceride catabolic process"/>
    <property type="evidence" value="ECO:0007669"/>
    <property type="project" value="TreeGrafter"/>
</dbReference>
<keyword evidence="2" id="KW-1015">Disulfide bond</keyword>
<evidence type="ECO:0000313" key="6">
    <source>
        <dbReference type="Proteomes" id="UP000516957"/>
    </source>
</evidence>
<organism evidence="5 6">
    <name type="scientific">Nocardioides marinisabuli</name>
    <dbReference type="NCBI Taxonomy" id="419476"/>
    <lineage>
        <taxon>Bacteria</taxon>
        <taxon>Bacillati</taxon>
        <taxon>Actinomycetota</taxon>
        <taxon>Actinomycetes</taxon>
        <taxon>Propionibacteriales</taxon>
        <taxon>Nocardioidaceae</taxon>
        <taxon>Nocardioides</taxon>
    </lineage>
</organism>
<keyword evidence="3" id="KW-0732">Signal</keyword>
<dbReference type="GO" id="GO:0004806">
    <property type="term" value="F:triacylglycerol lipase activity"/>
    <property type="evidence" value="ECO:0007669"/>
    <property type="project" value="TreeGrafter"/>
</dbReference>
<dbReference type="CDD" id="cd01823">
    <property type="entry name" value="SEST_like"/>
    <property type="match status" value="1"/>
</dbReference>
<dbReference type="Pfam" id="PF13472">
    <property type="entry name" value="Lipase_GDSL_2"/>
    <property type="match status" value="1"/>
</dbReference>
<dbReference type="InterPro" id="IPR036514">
    <property type="entry name" value="SGNH_hydro_sf"/>
</dbReference>
<dbReference type="PANTHER" id="PTHR37981:SF1">
    <property type="entry name" value="SGNH HYDROLASE-TYPE ESTERASE DOMAIN-CONTAINING PROTEIN"/>
    <property type="match status" value="1"/>
</dbReference>
<comment type="caution">
    <text evidence="5">The sequence shown here is derived from an EMBL/GenBank/DDBJ whole genome shotgun (WGS) entry which is preliminary data.</text>
</comment>
<evidence type="ECO:0000256" key="1">
    <source>
        <dbReference type="PIRSR" id="PIRSR637460-1"/>
    </source>
</evidence>
<evidence type="ECO:0000313" key="5">
    <source>
        <dbReference type="EMBL" id="NYD57931.1"/>
    </source>
</evidence>
<feature type="active site" description="Nucleophile" evidence="1">
    <location>
        <position position="51"/>
    </location>
</feature>
<sequence>MTARPHALLALLAPLVGALLAAPGADPGVAAAAPAERRLPTFTEYVALGDSWTADVVLVDRYGLPDTTHAPIDCAQSKSNYPKIVAEALAVPVFRDASCGSATTKHFRRPQEGLPLGGTNPPQFDRLTRTTDLVSVGIGGNDAGIAGAGLDCLNLIPVENPVSDSGPGLPLGGCKAKYTAGGEDQLAQRIKASEIKLVKALRQIHRRAPRARILVMDYLDVVPDHGCYPTLPATDEDMAYISAKFRQLNKMVHRAARRGGAEVVNTYRQSAGHDLCQAPQVRWAETYGPSVNDPAVGVPAHPNAAGARAQAAYLLQHLRDTDPDVYR</sequence>
<dbReference type="Gene3D" id="3.40.50.1110">
    <property type="entry name" value="SGNH hydrolase"/>
    <property type="match status" value="1"/>
</dbReference>
<name>A0A7Y9F226_9ACTN</name>
<evidence type="ECO:0000256" key="2">
    <source>
        <dbReference type="PIRSR" id="PIRSR637460-2"/>
    </source>
</evidence>
<evidence type="ECO:0000256" key="3">
    <source>
        <dbReference type="SAM" id="SignalP"/>
    </source>
</evidence>
<feature type="disulfide bond" evidence="2">
    <location>
        <begin position="227"/>
        <end position="276"/>
    </location>
</feature>
<dbReference type="Proteomes" id="UP000516957">
    <property type="component" value="Unassembled WGS sequence"/>
</dbReference>
<feature type="disulfide bond" evidence="2">
    <location>
        <begin position="152"/>
        <end position="174"/>
    </location>
</feature>
<dbReference type="SUPFAM" id="SSF52266">
    <property type="entry name" value="SGNH hydrolase"/>
    <property type="match status" value="1"/>
</dbReference>
<dbReference type="EMBL" id="JACCBE010000001">
    <property type="protein sequence ID" value="NYD57931.1"/>
    <property type="molecule type" value="Genomic_DNA"/>
</dbReference>
<feature type="domain" description="SGNH hydrolase-type esterase" evidence="4">
    <location>
        <begin position="47"/>
        <end position="309"/>
    </location>
</feature>
<dbReference type="PANTHER" id="PTHR37981">
    <property type="entry name" value="LIPASE 2"/>
    <property type="match status" value="1"/>
</dbReference>
<feature type="active site" evidence="1">
    <location>
        <position position="301"/>
    </location>
</feature>
<evidence type="ECO:0000259" key="4">
    <source>
        <dbReference type="Pfam" id="PF13472"/>
    </source>
</evidence>
<dbReference type="InterPro" id="IPR013830">
    <property type="entry name" value="SGNH_hydro"/>
</dbReference>
<dbReference type="RefSeq" id="WP_179615618.1">
    <property type="nucleotide sequence ID" value="NZ_CP059163.1"/>
</dbReference>
<protein>
    <recommendedName>
        <fullName evidence="4">SGNH hydrolase-type esterase domain-containing protein</fullName>
    </recommendedName>
</protein>
<proteinExistence type="predicted"/>
<gene>
    <name evidence="5" type="ORF">BKA08_002169</name>
</gene>